<sequence length="141" mass="15371">MFSRRQKLLLPPISWICYRLLPICSILAAYGRAHRAPTECVQRLQLNWLVPLPVLPARSQVPERQASELSLALKCQLRSLHARAATAVHGAPLQLCPPAPFGGSYHLPLSGQGAADNLPGPYYIRTATQAPSLVHHGLATL</sequence>
<dbReference type="AlphaFoldDB" id="A0A6V8QSN5"/>
<comment type="caution">
    <text evidence="1">The sequence shown here is derived from an EMBL/GenBank/DDBJ whole genome shotgun (WGS) entry which is preliminary data.</text>
</comment>
<dbReference type="EMBL" id="BLZH01000005">
    <property type="protein sequence ID" value="GFP55355.1"/>
    <property type="molecule type" value="Genomic_DNA"/>
</dbReference>
<accession>A0A6V8QSN5</accession>
<reference evidence="1 2" key="1">
    <citation type="submission" date="2020-07" db="EMBL/GenBank/DDBJ databases">
        <title>Trichoderma asperellum IC-1 whole genome shotgun sequence.</title>
        <authorList>
            <person name="Kanamasa S."/>
            <person name="Takahashi H."/>
        </authorList>
    </citation>
    <scope>NUCLEOTIDE SEQUENCE [LARGE SCALE GENOMIC DNA]</scope>
    <source>
        <strain evidence="1 2">IC-1</strain>
    </source>
</reference>
<evidence type="ECO:0000313" key="1">
    <source>
        <dbReference type="EMBL" id="GFP55355.1"/>
    </source>
</evidence>
<dbReference type="Proteomes" id="UP000517252">
    <property type="component" value="Unassembled WGS sequence"/>
</dbReference>
<gene>
    <name evidence="1" type="ORF">TASIC1_0005021300</name>
</gene>
<proteinExistence type="predicted"/>
<evidence type="ECO:0000313" key="2">
    <source>
        <dbReference type="Proteomes" id="UP000517252"/>
    </source>
</evidence>
<protein>
    <submittedName>
        <fullName evidence="1">Uncharacterized protein</fullName>
    </submittedName>
</protein>
<organism evidence="1 2">
    <name type="scientific">Trichoderma asperellum</name>
    <name type="common">Filamentous fungus</name>
    <dbReference type="NCBI Taxonomy" id="101201"/>
    <lineage>
        <taxon>Eukaryota</taxon>
        <taxon>Fungi</taxon>
        <taxon>Dikarya</taxon>
        <taxon>Ascomycota</taxon>
        <taxon>Pezizomycotina</taxon>
        <taxon>Sordariomycetes</taxon>
        <taxon>Hypocreomycetidae</taxon>
        <taxon>Hypocreales</taxon>
        <taxon>Hypocreaceae</taxon>
        <taxon>Trichoderma</taxon>
    </lineage>
</organism>
<name>A0A6V8QSN5_TRIAP</name>